<organism evidence="1 2">
    <name type="scientific">Cryptolaemus montrouzieri</name>
    <dbReference type="NCBI Taxonomy" id="559131"/>
    <lineage>
        <taxon>Eukaryota</taxon>
        <taxon>Metazoa</taxon>
        <taxon>Ecdysozoa</taxon>
        <taxon>Arthropoda</taxon>
        <taxon>Hexapoda</taxon>
        <taxon>Insecta</taxon>
        <taxon>Pterygota</taxon>
        <taxon>Neoptera</taxon>
        <taxon>Endopterygota</taxon>
        <taxon>Coleoptera</taxon>
        <taxon>Polyphaga</taxon>
        <taxon>Cucujiformia</taxon>
        <taxon>Coccinelloidea</taxon>
        <taxon>Coccinellidae</taxon>
        <taxon>Scymninae</taxon>
        <taxon>Scymnini</taxon>
        <taxon>Cryptolaemus</taxon>
    </lineage>
</organism>
<dbReference type="EMBL" id="JABFTP020000144">
    <property type="protein sequence ID" value="KAL3281250.1"/>
    <property type="molecule type" value="Genomic_DNA"/>
</dbReference>
<proteinExistence type="predicted"/>
<keyword evidence="2" id="KW-1185">Reference proteome</keyword>
<protein>
    <recommendedName>
        <fullName evidence="3">EF-hand domain-containing family member B</fullName>
    </recommendedName>
</protein>
<dbReference type="SUPFAM" id="SSF47473">
    <property type="entry name" value="EF-hand"/>
    <property type="match status" value="1"/>
</dbReference>
<comment type="caution">
    <text evidence="1">The sequence shown here is derived from an EMBL/GenBank/DDBJ whole genome shotgun (WGS) entry which is preliminary data.</text>
</comment>
<dbReference type="InterPro" id="IPR011992">
    <property type="entry name" value="EF-hand-dom_pair"/>
</dbReference>
<dbReference type="Proteomes" id="UP001516400">
    <property type="component" value="Unassembled WGS sequence"/>
</dbReference>
<evidence type="ECO:0008006" key="3">
    <source>
        <dbReference type="Google" id="ProtNLM"/>
    </source>
</evidence>
<dbReference type="AlphaFoldDB" id="A0ABD2NRF8"/>
<gene>
    <name evidence="1" type="ORF">HHI36_004463</name>
</gene>
<name>A0ABD2NRF8_9CUCU</name>
<dbReference type="Gene3D" id="1.10.238.10">
    <property type="entry name" value="EF-hand"/>
    <property type="match status" value="1"/>
</dbReference>
<sequence>MANAGKFIDRCPVICAAGKSNSPNTTVRETLLEYPIPDQVEAIKHDLKIFNEKTSNVPDKLSRIENVRHRGQHDRVLNHLMCPKKTRYQQLITDLKETTYSSYWTHPLGKTPDSMSGLPKGIDAMNTTFGHKPPEHISLYEIALPKISPHQVLWDSQINHDKYKKIYNDYNIGEKIDRNYYKPPYNPNNCAGHKTKYDERGLGVACAMKWFNPEPISVSSKKQADYWDIHHSKTGESYTPIQVHNIVPKNHTFGKMTPRPMHGMAELLRPGCPPALYKRETLERMASLNMLRQNIKKRFSPTFCLTDLFNKLAYYDQEMTNFIPIKHFYEVMSCLNIRLNRENLEALFENLGIIQTGKIDYRRFVDALAFDMEFEDQLDALPFDKLFYCSESTAANLDRCFTKDNDKPAAGLSSHRYDLKVPPRRGCESERDNLPTDDVKALLDRSIFIHYNISYRDMFKVNIHVQTRIHRCPQLLLFWRFHSLLEEIAKNYLRGLGVNF</sequence>
<reference evidence="1 2" key="1">
    <citation type="journal article" date="2021" name="BMC Biol.">
        <title>Horizontally acquired antibacterial genes associated with adaptive radiation of ladybird beetles.</title>
        <authorList>
            <person name="Li H.S."/>
            <person name="Tang X.F."/>
            <person name="Huang Y.H."/>
            <person name="Xu Z.Y."/>
            <person name="Chen M.L."/>
            <person name="Du X.Y."/>
            <person name="Qiu B.Y."/>
            <person name="Chen P.T."/>
            <person name="Zhang W."/>
            <person name="Slipinski A."/>
            <person name="Escalona H.E."/>
            <person name="Waterhouse R.M."/>
            <person name="Zwick A."/>
            <person name="Pang H."/>
        </authorList>
    </citation>
    <scope>NUCLEOTIDE SEQUENCE [LARGE SCALE GENOMIC DNA]</scope>
    <source>
        <strain evidence="1">SYSU2018</strain>
    </source>
</reference>
<evidence type="ECO:0000313" key="2">
    <source>
        <dbReference type="Proteomes" id="UP001516400"/>
    </source>
</evidence>
<accession>A0ABD2NRF8</accession>
<evidence type="ECO:0000313" key="1">
    <source>
        <dbReference type="EMBL" id="KAL3281250.1"/>
    </source>
</evidence>